<keyword evidence="9" id="KW-1133">Transmembrane helix</keyword>
<dbReference type="AlphaFoldDB" id="A0AAN8VRZ5"/>
<dbReference type="GO" id="GO:0005506">
    <property type="term" value="F:iron ion binding"/>
    <property type="evidence" value="ECO:0007669"/>
    <property type="project" value="InterPro"/>
</dbReference>
<keyword evidence="3 7" id="KW-0349">Heme</keyword>
<organism evidence="10 11">
    <name type="scientific">Dillenia turbinata</name>
    <dbReference type="NCBI Taxonomy" id="194707"/>
    <lineage>
        <taxon>Eukaryota</taxon>
        <taxon>Viridiplantae</taxon>
        <taxon>Streptophyta</taxon>
        <taxon>Embryophyta</taxon>
        <taxon>Tracheophyta</taxon>
        <taxon>Spermatophyta</taxon>
        <taxon>Magnoliopsida</taxon>
        <taxon>eudicotyledons</taxon>
        <taxon>Gunneridae</taxon>
        <taxon>Pentapetalae</taxon>
        <taxon>Dilleniales</taxon>
        <taxon>Dilleniaceae</taxon>
        <taxon>Dillenia</taxon>
    </lineage>
</organism>
<dbReference type="SUPFAM" id="SSF48264">
    <property type="entry name" value="Cytochrome P450"/>
    <property type="match status" value="1"/>
</dbReference>
<accession>A0AAN8VRZ5</accession>
<keyword evidence="11" id="KW-1185">Reference proteome</keyword>
<dbReference type="InterPro" id="IPR017972">
    <property type="entry name" value="Cyt_P450_CS"/>
</dbReference>
<dbReference type="PANTHER" id="PTHR47950:SF49">
    <property type="entry name" value="CYTOCHROME P450"/>
    <property type="match status" value="1"/>
</dbReference>
<proteinExistence type="inferred from homology"/>
<evidence type="ECO:0000313" key="11">
    <source>
        <dbReference type="Proteomes" id="UP001370490"/>
    </source>
</evidence>
<dbReference type="InterPro" id="IPR036396">
    <property type="entry name" value="Cyt_P450_sf"/>
</dbReference>
<dbReference type="Gene3D" id="1.10.630.10">
    <property type="entry name" value="Cytochrome P450"/>
    <property type="match status" value="2"/>
</dbReference>
<evidence type="ECO:0000256" key="1">
    <source>
        <dbReference type="ARBA" id="ARBA00001971"/>
    </source>
</evidence>
<dbReference type="GO" id="GO:0016705">
    <property type="term" value="F:oxidoreductase activity, acting on paired donors, with incorporation or reduction of molecular oxygen"/>
    <property type="evidence" value="ECO:0007669"/>
    <property type="project" value="InterPro"/>
</dbReference>
<evidence type="ECO:0000256" key="7">
    <source>
        <dbReference type="PIRSR" id="PIRSR602401-1"/>
    </source>
</evidence>
<dbReference type="Pfam" id="PF00067">
    <property type="entry name" value="p450"/>
    <property type="match status" value="2"/>
</dbReference>
<comment type="similarity">
    <text evidence="2 8">Belongs to the cytochrome P450 family.</text>
</comment>
<name>A0AAN8VRZ5_9MAGN</name>
<evidence type="ECO:0000256" key="3">
    <source>
        <dbReference type="ARBA" id="ARBA00022617"/>
    </source>
</evidence>
<keyword evidence="6 7" id="KW-0408">Iron</keyword>
<evidence type="ECO:0000313" key="10">
    <source>
        <dbReference type="EMBL" id="KAK6934986.1"/>
    </source>
</evidence>
<evidence type="ECO:0000256" key="8">
    <source>
        <dbReference type="RuleBase" id="RU000461"/>
    </source>
</evidence>
<evidence type="ECO:0000256" key="2">
    <source>
        <dbReference type="ARBA" id="ARBA00010617"/>
    </source>
</evidence>
<keyword evidence="9" id="KW-0812">Transmembrane</keyword>
<dbReference type="PROSITE" id="PS00086">
    <property type="entry name" value="CYTOCHROME_P450"/>
    <property type="match status" value="1"/>
</dbReference>
<evidence type="ECO:0000256" key="4">
    <source>
        <dbReference type="ARBA" id="ARBA00022723"/>
    </source>
</evidence>
<dbReference type="PANTHER" id="PTHR47950">
    <property type="entry name" value="CYTOCHROME P450, FAMILY 76, SUBFAMILY C, POLYPEPTIDE 5-RELATED"/>
    <property type="match status" value="1"/>
</dbReference>
<dbReference type="GO" id="GO:0020037">
    <property type="term" value="F:heme binding"/>
    <property type="evidence" value="ECO:0007669"/>
    <property type="project" value="InterPro"/>
</dbReference>
<gene>
    <name evidence="10" type="ORF">RJ641_035141</name>
</gene>
<feature type="binding site" description="axial binding residue" evidence="7">
    <location>
        <position position="409"/>
    </location>
    <ligand>
        <name>heme</name>
        <dbReference type="ChEBI" id="CHEBI:30413"/>
    </ligand>
    <ligandPart>
        <name>Fe</name>
        <dbReference type="ChEBI" id="CHEBI:18248"/>
    </ligandPart>
</feature>
<keyword evidence="9" id="KW-0472">Membrane</keyword>
<feature type="transmembrane region" description="Helical" evidence="9">
    <location>
        <begin position="6"/>
        <end position="25"/>
    </location>
</feature>
<comment type="caution">
    <text evidence="10">The sequence shown here is derived from an EMBL/GenBank/DDBJ whole genome shotgun (WGS) entry which is preliminary data.</text>
</comment>
<evidence type="ECO:0000256" key="6">
    <source>
        <dbReference type="ARBA" id="ARBA00023004"/>
    </source>
</evidence>
<dbReference type="GO" id="GO:0004497">
    <property type="term" value="F:monooxygenase activity"/>
    <property type="evidence" value="ECO:0007669"/>
    <property type="project" value="UniProtKB-KW"/>
</dbReference>
<evidence type="ECO:0000256" key="9">
    <source>
        <dbReference type="SAM" id="Phobius"/>
    </source>
</evidence>
<dbReference type="Proteomes" id="UP001370490">
    <property type="component" value="Unassembled WGS sequence"/>
</dbReference>
<sequence length="464" mass="51997">MDETQGILEAFYLLLFLLPIIILILRQIRTSSSNGKSLPPGPTGWPILGNILQVGTQAHSSTAQMAQIHGPLISLKLGSQLLIIGSTAEVAAEILKANDRVLSGRHVIQGVLVRGNDVNHFSLIFTDCNDRWKYLRATCRAGLFSAQALESHASLRERKVSEMVEFLNKRKGMVVELKDVVFVTIFNSLSHLFYSKDVLSLEDEEVGSDIKRPYLKLLELGLTPNIGDFYPMLARFDLQGLNKKGAKLADQLYDALRARIQQRRDGESVHEPNKQDFLDLLLANGFSDEEINSLFSVSSVLLVSVHCDSINERDICELPYLQALAKETMRLHPPAPFLVPRRALETCQVMNYTVPKGAQVLVNIWAIGRDSTTWEDPLIFNPDRFLKSNVDFKGNNFHLLPFGAGRRICPGLPLAVRQVPLVLASLLHYFDWSLPNNEDPMLLDTSETLTITLRKKQPLLLVPK</sequence>
<comment type="cofactor">
    <cofactor evidence="1 7">
        <name>heme</name>
        <dbReference type="ChEBI" id="CHEBI:30413"/>
    </cofactor>
</comment>
<evidence type="ECO:0000256" key="5">
    <source>
        <dbReference type="ARBA" id="ARBA00023002"/>
    </source>
</evidence>
<dbReference type="EMBL" id="JBAMMX010000008">
    <property type="protein sequence ID" value="KAK6934986.1"/>
    <property type="molecule type" value="Genomic_DNA"/>
</dbReference>
<dbReference type="InterPro" id="IPR002401">
    <property type="entry name" value="Cyt_P450_E_grp-I"/>
</dbReference>
<keyword evidence="5 8" id="KW-0560">Oxidoreductase</keyword>
<protein>
    <submittedName>
        <fullName evidence="10">Cytochrome P450</fullName>
    </submittedName>
</protein>
<keyword evidence="8" id="KW-0503">Monooxygenase</keyword>
<reference evidence="10 11" key="1">
    <citation type="submission" date="2023-12" db="EMBL/GenBank/DDBJ databases">
        <title>A high-quality genome assembly for Dillenia turbinata (Dilleniales).</title>
        <authorList>
            <person name="Chanderbali A."/>
        </authorList>
    </citation>
    <scope>NUCLEOTIDE SEQUENCE [LARGE SCALE GENOMIC DNA]</scope>
    <source>
        <strain evidence="10">LSX21</strain>
        <tissue evidence="10">Leaf</tissue>
    </source>
</reference>
<keyword evidence="4 7" id="KW-0479">Metal-binding</keyword>
<dbReference type="PRINTS" id="PR00463">
    <property type="entry name" value="EP450I"/>
</dbReference>
<dbReference type="InterPro" id="IPR001128">
    <property type="entry name" value="Cyt_P450"/>
</dbReference>